<proteinExistence type="predicted"/>
<keyword evidence="10" id="KW-1133">Transmembrane helix</keyword>
<dbReference type="PANTHER" id="PTHR15710">
    <property type="entry name" value="E3 UBIQUITIN-PROTEIN LIGASE PRAJA"/>
    <property type="match status" value="1"/>
</dbReference>
<feature type="domain" description="RING-type" evidence="11">
    <location>
        <begin position="481"/>
        <end position="522"/>
    </location>
</feature>
<feature type="transmembrane region" description="Helical" evidence="10">
    <location>
        <begin position="667"/>
        <end position="692"/>
    </location>
</feature>
<feature type="compositionally biased region" description="Basic and acidic residues" evidence="9">
    <location>
        <begin position="366"/>
        <end position="385"/>
    </location>
</feature>
<dbReference type="Gene3D" id="3.30.40.10">
    <property type="entry name" value="Zinc/RING finger domain, C3HC4 (zinc finger)"/>
    <property type="match status" value="1"/>
</dbReference>
<feature type="region of interest" description="Disordered" evidence="9">
    <location>
        <begin position="195"/>
        <end position="230"/>
    </location>
</feature>
<dbReference type="InterPro" id="IPR013083">
    <property type="entry name" value="Znf_RING/FYVE/PHD"/>
</dbReference>
<dbReference type="PROSITE" id="PS50089">
    <property type="entry name" value="ZF_RING_2"/>
    <property type="match status" value="1"/>
</dbReference>
<sequence length="737" mass="80342">MCGSRIKFSASVKKLKVLFSYKHANDSTRPFKQGSFFPGAFRFGICYFLGHLAMADLESETPQIEGGTPALPTDGSSSDTSGGQTGHQQAQSAVPGHWCYQCSKEVIAEPQTEGVPDSMVCSECRSGFIEALTTAQTVPDVRRAQRRRRRRATADILAGASPGATPRHMVPLSEALEHLYPQQLMQVMHLLGQAARRSNNGQATSQGDENQTSLQNGEADDPSPATAEAGEAATLRSFLSSFNTSREESSGGQEGRSDTFPDVDDLGNIPPLAAADVAQDRISQDGHLVFIRGASPGPDDADAEEELGLSDAETEEGLQLEYDAWDSADEDDDEEWEEVDEDEETAETGVDDDGGEENDAELQEGEQQHEQNGEEERQIGTREFRLRTRNTEHNVHRYLQELLQNLVGQNIEVRVELPDGPTYVGNPGDYVDARGFEMILQQMAENDNSRRGAPPASKAAVECLPSISIEQSHVNDGSAVCAICKDVVAVGEPAKQLPCFHLYHEECILPWLNSRNSCPVCRYELPTDDPDYEEQKRSMNGTARSNNTSQSSSSLARGAEDGLQGNISAGGELVSDASSHQSSVRDTSVNVVEPTGTSTSESQGEQVPSAGDEGHPNSATDLSLSQGSDSVSTHNPNIREQRGERLSGETESEFDRGETLRGTGRGWFLLAAGPVLSVMGFVLVLCLGNHFIGGRMQHFGRPLERQQHQFFREPQIEQIGGASEVQGRRRWWMPFQR</sequence>
<evidence type="ECO:0000259" key="11">
    <source>
        <dbReference type="PROSITE" id="PS50089"/>
    </source>
</evidence>
<keyword evidence="7" id="KW-0862">Zinc</keyword>
<dbReference type="AlphaFoldDB" id="A0ABD1Y2K3"/>
<feature type="compositionally biased region" description="Polar residues" evidence="9">
    <location>
        <begin position="196"/>
        <end position="216"/>
    </location>
</feature>
<evidence type="ECO:0000256" key="1">
    <source>
        <dbReference type="ARBA" id="ARBA00000900"/>
    </source>
</evidence>
<feature type="compositionally biased region" description="Polar residues" evidence="9">
    <location>
        <begin position="617"/>
        <end position="636"/>
    </location>
</feature>
<gene>
    <name evidence="12" type="ORF">R1flu_000082</name>
</gene>
<feature type="region of interest" description="Disordered" evidence="9">
    <location>
        <begin position="527"/>
        <end position="658"/>
    </location>
</feature>
<keyword evidence="5 8" id="KW-0863">Zinc-finger</keyword>
<feature type="compositionally biased region" description="Acidic residues" evidence="9">
    <location>
        <begin position="326"/>
        <end position="364"/>
    </location>
</feature>
<dbReference type="Proteomes" id="UP001605036">
    <property type="component" value="Unassembled WGS sequence"/>
</dbReference>
<dbReference type="Pfam" id="PF13639">
    <property type="entry name" value="zf-RING_2"/>
    <property type="match status" value="1"/>
</dbReference>
<feature type="compositionally biased region" description="Polar residues" evidence="9">
    <location>
        <begin position="576"/>
        <end position="606"/>
    </location>
</feature>
<evidence type="ECO:0000256" key="2">
    <source>
        <dbReference type="ARBA" id="ARBA00012483"/>
    </source>
</evidence>
<reference evidence="12 13" key="1">
    <citation type="submission" date="2024-09" db="EMBL/GenBank/DDBJ databases">
        <title>Chromosome-scale assembly of Riccia fluitans.</title>
        <authorList>
            <person name="Paukszto L."/>
            <person name="Sawicki J."/>
            <person name="Karawczyk K."/>
            <person name="Piernik-Szablinska J."/>
            <person name="Szczecinska M."/>
            <person name="Mazdziarz M."/>
        </authorList>
    </citation>
    <scope>NUCLEOTIDE SEQUENCE [LARGE SCALE GENOMIC DNA]</scope>
    <source>
        <strain evidence="12">Rf_01</strain>
        <tissue evidence="12">Aerial parts of the thallus</tissue>
    </source>
</reference>
<evidence type="ECO:0000256" key="9">
    <source>
        <dbReference type="SAM" id="MobiDB-lite"/>
    </source>
</evidence>
<dbReference type="SMART" id="SM00184">
    <property type="entry name" value="RING"/>
    <property type="match status" value="1"/>
</dbReference>
<feature type="compositionally biased region" description="Low complexity" evidence="9">
    <location>
        <begin position="545"/>
        <end position="554"/>
    </location>
</feature>
<keyword evidence="10" id="KW-0812">Transmembrane</keyword>
<evidence type="ECO:0000256" key="5">
    <source>
        <dbReference type="ARBA" id="ARBA00022771"/>
    </source>
</evidence>
<feature type="region of interest" description="Disordered" evidence="9">
    <location>
        <begin position="242"/>
        <end position="270"/>
    </location>
</feature>
<dbReference type="InterPro" id="IPR039525">
    <property type="entry name" value="RNF126-like_zinc-ribbon"/>
</dbReference>
<evidence type="ECO:0000256" key="3">
    <source>
        <dbReference type="ARBA" id="ARBA00022679"/>
    </source>
</evidence>
<feature type="region of interest" description="Disordered" evidence="9">
    <location>
        <begin position="61"/>
        <end position="90"/>
    </location>
</feature>
<keyword evidence="13" id="KW-1185">Reference proteome</keyword>
<keyword evidence="6" id="KW-0833">Ubl conjugation pathway</keyword>
<accession>A0ABD1Y2K3</accession>
<organism evidence="12 13">
    <name type="scientific">Riccia fluitans</name>
    <dbReference type="NCBI Taxonomy" id="41844"/>
    <lineage>
        <taxon>Eukaryota</taxon>
        <taxon>Viridiplantae</taxon>
        <taxon>Streptophyta</taxon>
        <taxon>Embryophyta</taxon>
        <taxon>Marchantiophyta</taxon>
        <taxon>Marchantiopsida</taxon>
        <taxon>Marchantiidae</taxon>
        <taxon>Marchantiales</taxon>
        <taxon>Ricciaceae</taxon>
        <taxon>Riccia</taxon>
    </lineage>
</organism>
<evidence type="ECO:0000256" key="10">
    <source>
        <dbReference type="SAM" id="Phobius"/>
    </source>
</evidence>
<dbReference type="SUPFAM" id="SSF57850">
    <property type="entry name" value="RING/U-box"/>
    <property type="match status" value="1"/>
</dbReference>
<evidence type="ECO:0000256" key="8">
    <source>
        <dbReference type="PROSITE-ProRule" id="PRU00175"/>
    </source>
</evidence>
<evidence type="ECO:0000256" key="4">
    <source>
        <dbReference type="ARBA" id="ARBA00022723"/>
    </source>
</evidence>
<keyword evidence="3" id="KW-0808">Transferase</keyword>
<evidence type="ECO:0000313" key="13">
    <source>
        <dbReference type="Proteomes" id="UP001605036"/>
    </source>
</evidence>
<protein>
    <recommendedName>
        <fullName evidence="2">RING-type E3 ubiquitin transferase</fullName>
        <ecNumber evidence="2">2.3.2.27</ecNumber>
    </recommendedName>
</protein>
<evidence type="ECO:0000313" key="12">
    <source>
        <dbReference type="EMBL" id="KAL2619877.1"/>
    </source>
</evidence>
<dbReference type="EMBL" id="JBHFFA010000006">
    <property type="protein sequence ID" value="KAL2619877.1"/>
    <property type="molecule type" value="Genomic_DNA"/>
</dbReference>
<dbReference type="EC" id="2.3.2.27" evidence="2"/>
<keyword evidence="10" id="KW-0472">Membrane</keyword>
<comment type="catalytic activity">
    <reaction evidence="1">
        <text>S-ubiquitinyl-[E2 ubiquitin-conjugating enzyme]-L-cysteine + [acceptor protein]-L-lysine = [E2 ubiquitin-conjugating enzyme]-L-cysteine + N(6)-ubiquitinyl-[acceptor protein]-L-lysine.</text>
        <dbReference type="EC" id="2.3.2.27"/>
    </reaction>
</comment>
<feature type="compositionally biased region" description="Low complexity" evidence="9">
    <location>
        <begin position="73"/>
        <end position="89"/>
    </location>
</feature>
<comment type="caution">
    <text evidence="12">The sequence shown here is derived from an EMBL/GenBank/DDBJ whole genome shotgun (WGS) entry which is preliminary data.</text>
</comment>
<dbReference type="PANTHER" id="PTHR15710:SF217">
    <property type="entry name" value="E3 UBIQUITIN-PROTEIN LIGASE RDUF2"/>
    <property type="match status" value="1"/>
</dbReference>
<dbReference type="FunFam" id="3.30.40.10:FF:000022">
    <property type="entry name" value="E3 ubiquitin-protein ligase RING1-like"/>
    <property type="match status" value="1"/>
</dbReference>
<feature type="region of interest" description="Disordered" evidence="9">
    <location>
        <begin position="326"/>
        <end position="385"/>
    </location>
</feature>
<feature type="compositionally biased region" description="Basic and acidic residues" evidence="9">
    <location>
        <begin position="245"/>
        <end position="259"/>
    </location>
</feature>
<evidence type="ECO:0000256" key="6">
    <source>
        <dbReference type="ARBA" id="ARBA00022786"/>
    </source>
</evidence>
<keyword evidence="4" id="KW-0479">Metal-binding</keyword>
<dbReference type="InterPro" id="IPR001841">
    <property type="entry name" value="Znf_RING"/>
</dbReference>
<name>A0ABD1Y2K3_9MARC</name>
<dbReference type="GO" id="GO:0061630">
    <property type="term" value="F:ubiquitin protein ligase activity"/>
    <property type="evidence" value="ECO:0007669"/>
    <property type="project" value="UniProtKB-EC"/>
</dbReference>
<dbReference type="GO" id="GO:0008270">
    <property type="term" value="F:zinc ion binding"/>
    <property type="evidence" value="ECO:0007669"/>
    <property type="project" value="UniProtKB-KW"/>
</dbReference>
<feature type="compositionally biased region" description="Basic and acidic residues" evidence="9">
    <location>
        <begin position="637"/>
        <end position="658"/>
    </location>
</feature>
<evidence type="ECO:0000256" key="7">
    <source>
        <dbReference type="ARBA" id="ARBA00022833"/>
    </source>
</evidence>
<feature type="region of interest" description="Disordered" evidence="9">
    <location>
        <begin position="140"/>
        <end position="166"/>
    </location>
</feature>
<dbReference type="Pfam" id="PF14369">
    <property type="entry name" value="Zn_ribbon_19"/>
    <property type="match status" value="1"/>
</dbReference>